<keyword evidence="5" id="KW-0808">Transferase</keyword>
<dbReference type="GO" id="GO:0005759">
    <property type="term" value="C:mitochondrial matrix"/>
    <property type="evidence" value="ECO:0007669"/>
    <property type="project" value="TreeGrafter"/>
</dbReference>
<keyword evidence="3" id="KW-0496">Mitochondrion</keyword>
<dbReference type="InterPro" id="IPR027266">
    <property type="entry name" value="TrmE/GcvT-like"/>
</dbReference>
<dbReference type="STRING" id="66420.A0A194PGI7"/>
<protein>
    <submittedName>
        <fullName evidence="5">Putative transferase CAF17-like, mitochondrial</fullName>
    </submittedName>
</protein>
<sequence length="277" mass="31451">MRHFEEGAKSMYAMFLNNKGRVMYDTLVYKWKDDDSYLLECDSSVINAIQKHLKMFKLRRQLDIKDVNDEIKLWALISPNVPDIVDNTLEIYKDPRLNDLGSRIISSVSVNETKITDIIGSDITIVNDDNGYKYLRYKLGVSEGADDLPPGTSFPLEANCDYLHGVSFHKGCYIGQELTARVHHTGVVRKRLMPLKFTADVKDSIQKDCPITFANNTKTSVGKLKGTTQNYGLGLLRIKEAMDAKILKVGDYEAEVIKPSWWPIEAPREVTAKKEQN</sequence>
<keyword evidence="6" id="KW-1185">Reference proteome</keyword>
<evidence type="ECO:0000256" key="3">
    <source>
        <dbReference type="ARBA" id="ARBA00023128"/>
    </source>
</evidence>
<reference evidence="5 6" key="1">
    <citation type="journal article" date="2015" name="Nat. Commun.">
        <title>Outbred genome sequencing and CRISPR/Cas9 gene editing in butterflies.</title>
        <authorList>
            <person name="Li X."/>
            <person name="Fan D."/>
            <person name="Zhang W."/>
            <person name="Liu G."/>
            <person name="Zhang L."/>
            <person name="Zhao L."/>
            <person name="Fang X."/>
            <person name="Chen L."/>
            <person name="Dong Y."/>
            <person name="Chen Y."/>
            <person name="Ding Y."/>
            <person name="Zhao R."/>
            <person name="Feng M."/>
            <person name="Zhu Y."/>
            <person name="Feng Y."/>
            <person name="Jiang X."/>
            <person name="Zhu D."/>
            <person name="Xiang H."/>
            <person name="Feng X."/>
            <person name="Li S."/>
            <person name="Wang J."/>
            <person name="Zhang G."/>
            <person name="Kronforst M.R."/>
            <person name="Wang W."/>
        </authorList>
    </citation>
    <scope>NUCLEOTIDE SEQUENCE [LARGE SCALE GENOMIC DNA]</scope>
    <source>
        <strain evidence="5">Ya'a_city_454_Px</strain>
        <tissue evidence="5">Whole body</tissue>
    </source>
</reference>
<gene>
    <name evidence="5" type="ORF">RR46_13638</name>
</gene>
<dbReference type="Gene3D" id="3.30.1360.120">
    <property type="entry name" value="Probable tRNA modification gtpase trme, domain 1"/>
    <property type="match status" value="1"/>
</dbReference>
<organism evidence="5 6">
    <name type="scientific">Papilio xuthus</name>
    <name type="common">Asian swallowtail butterfly</name>
    <dbReference type="NCBI Taxonomy" id="66420"/>
    <lineage>
        <taxon>Eukaryota</taxon>
        <taxon>Metazoa</taxon>
        <taxon>Ecdysozoa</taxon>
        <taxon>Arthropoda</taxon>
        <taxon>Hexapoda</taxon>
        <taxon>Insecta</taxon>
        <taxon>Pterygota</taxon>
        <taxon>Neoptera</taxon>
        <taxon>Endopterygota</taxon>
        <taxon>Lepidoptera</taxon>
        <taxon>Glossata</taxon>
        <taxon>Ditrysia</taxon>
        <taxon>Papilionoidea</taxon>
        <taxon>Papilionidae</taxon>
        <taxon>Papilioninae</taxon>
        <taxon>Papilio</taxon>
    </lineage>
</organism>
<dbReference type="InterPro" id="IPR057460">
    <property type="entry name" value="CAF17_C"/>
</dbReference>
<dbReference type="InterPro" id="IPR045179">
    <property type="entry name" value="YgfZ/GcvT"/>
</dbReference>
<dbReference type="GO" id="GO:0016226">
    <property type="term" value="P:iron-sulfur cluster assembly"/>
    <property type="evidence" value="ECO:0007669"/>
    <property type="project" value="TreeGrafter"/>
</dbReference>
<dbReference type="Proteomes" id="UP000053268">
    <property type="component" value="Unassembled WGS sequence"/>
</dbReference>
<evidence type="ECO:0000313" key="6">
    <source>
        <dbReference type="Proteomes" id="UP000053268"/>
    </source>
</evidence>
<evidence type="ECO:0000313" key="5">
    <source>
        <dbReference type="EMBL" id="KPI92417.1"/>
    </source>
</evidence>
<comment type="subcellular location">
    <subcellularLocation>
        <location evidence="1">Mitochondrion</location>
    </subcellularLocation>
</comment>
<dbReference type="PANTHER" id="PTHR22602:SF0">
    <property type="entry name" value="TRANSFERASE CAF17, MITOCHONDRIAL-RELATED"/>
    <property type="match status" value="1"/>
</dbReference>
<evidence type="ECO:0000259" key="4">
    <source>
        <dbReference type="Pfam" id="PF25455"/>
    </source>
</evidence>
<proteinExistence type="predicted"/>
<dbReference type="InterPro" id="IPR017703">
    <property type="entry name" value="YgfZ/GCV_T_CS"/>
</dbReference>
<keyword evidence="2" id="KW-0809">Transit peptide</keyword>
<dbReference type="SUPFAM" id="SSF103025">
    <property type="entry name" value="Folate-binding domain"/>
    <property type="match status" value="1"/>
</dbReference>
<evidence type="ECO:0000256" key="1">
    <source>
        <dbReference type="ARBA" id="ARBA00004173"/>
    </source>
</evidence>
<dbReference type="GO" id="GO:0016740">
    <property type="term" value="F:transferase activity"/>
    <property type="evidence" value="ECO:0007669"/>
    <property type="project" value="UniProtKB-KW"/>
</dbReference>
<dbReference type="AlphaFoldDB" id="A0A194PGI7"/>
<name>A0A194PGI7_PAPXU</name>
<dbReference type="EMBL" id="KQ459604">
    <property type="protein sequence ID" value="KPI92417.1"/>
    <property type="molecule type" value="Genomic_DNA"/>
</dbReference>
<dbReference type="NCBIfam" id="TIGR03317">
    <property type="entry name" value="ygfZ_signature"/>
    <property type="match status" value="1"/>
</dbReference>
<dbReference type="PANTHER" id="PTHR22602">
    <property type="entry name" value="TRANSFERASE CAF17, MITOCHONDRIAL-RELATED"/>
    <property type="match status" value="1"/>
</dbReference>
<feature type="domain" description="CAF17 C-terminal" evidence="4">
    <location>
        <begin position="189"/>
        <end position="263"/>
    </location>
</feature>
<accession>A0A194PGI7</accession>
<evidence type="ECO:0000256" key="2">
    <source>
        <dbReference type="ARBA" id="ARBA00022946"/>
    </source>
</evidence>
<dbReference type="Pfam" id="PF25455">
    <property type="entry name" value="Beta-barrel_CAF17_C"/>
    <property type="match status" value="1"/>
</dbReference>